<dbReference type="PRINTS" id="PR00032">
    <property type="entry name" value="HTHARAC"/>
</dbReference>
<sequence>MQGKVIKLLDFRQEGASAPFVPKPALFSSSGWDGIHLEQHRQPKFETIEHQHTMHIIAYGVSNSPGERWLDGKVNRERRDRGDIAIIPAGIAHRCNWNNLGEFTILAIEPNLLQQVGQDLVDCDRIELIPQFMNQQDALIQGILFALRDEIKSSQIGDDRLIDSLKTTLAIHLLRKYCATKPKLSSYQDNFSKSNLKQVTEYIHENLNRNLKIVELAAIAKMSPYHFIRLFRNSVGNTPHQYILQCRIEKAKYLIQQKKLTIAEIAANLGFCDQSHFGRYFKLITGVTPKQFLAKSQ</sequence>
<reference evidence="5" key="1">
    <citation type="submission" date="2020-10" db="EMBL/GenBank/DDBJ databases">
        <authorList>
            <person name="Castelo-Branco R."/>
            <person name="Eusebio N."/>
            <person name="Adriana R."/>
            <person name="Vieira A."/>
            <person name="Brugerolle De Fraissinette N."/>
            <person name="Rezende De Castro R."/>
            <person name="Schneider M.P."/>
            <person name="Vasconcelos V."/>
            <person name="Leao P.N."/>
        </authorList>
    </citation>
    <scope>NUCLEOTIDE SEQUENCE</scope>
    <source>
        <strain evidence="5">LEGE 07157</strain>
    </source>
</reference>
<dbReference type="PANTHER" id="PTHR46796">
    <property type="entry name" value="HTH-TYPE TRANSCRIPTIONAL ACTIVATOR RHAS-RELATED"/>
    <property type="match status" value="1"/>
</dbReference>
<dbReference type="RefSeq" id="WP_194027726.1">
    <property type="nucleotide sequence ID" value="NZ_JADEWZ010000002.1"/>
</dbReference>
<keyword evidence="3" id="KW-0804">Transcription</keyword>
<dbReference type="PROSITE" id="PS01124">
    <property type="entry name" value="HTH_ARAC_FAMILY_2"/>
    <property type="match status" value="1"/>
</dbReference>
<dbReference type="EMBL" id="JADEWZ010000002">
    <property type="protein sequence ID" value="MBE9114640.1"/>
    <property type="molecule type" value="Genomic_DNA"/>
</dbReference>
<keyword evidence="2" id="KW-0238">DNA-binding</keyword>
<dbReference type="InterPro" id="IPR020449">
    <property type="entry name" value="Tscrpt_reg_AraC-type_HTH"/>
</dbReference>
<evidence type="ECO:0000259" key="4">
    <source>
        <dbReference type="PROSITE" id="PS01124"/>
    </source>
</evidence>
<evidence type="ECO:0000256" key="2">
    <source>
        <dbReference type="ARBA" id="ARBA00023125"/>
    </source>
</evidence>
<evidence type="ECO:0000313" key="5">
    <source>
        <dbReference type="EMBL" id="MBE9114640.1"/>
    </source>
</evidence>
<feature type="domain" description="HTH araC/xylS-type" evidence="4">
    <location>
        <begin position="197"/>
        <end position="295"/>
    </location>
</feature>
<dbReference type="GO" id="GO:0003700">
    <property type="term" value="F:DNA-binding transcription factor activity"/>
    <property type="evidence" value="ECO:0007669"/>
    <property type="project" value="InterPro"/>
</dbReference>
<dbReference type="AlphaFoldDB" id="A0A8J7B7T6"/>
<dbReference type="InterPro" id="IPR009057">
    <property type="entry name" value="Homeodomain-like_sf"/>
</dbReference>
<comment type="caution">
    <text evidence="5">The sequence shown here is derived from an EMBL/GenBank/DDBJ whole genome shotgun (WGS) entry which is preliminary data.</text>
</comment>
<evidence type="ECO:0000256" key="3">
    <source>
        <dbReference type="ARBA" id="ARBA00023163"/>
    </source>
</evidence>
<evidence type="ECO:0000256" key="1">
    <source>
        <dbReference type="ARBA" id="ARBA00023015"/>
    </source>
</evidence>
<dbReference type="Pfam" id="PF12833">
    <property type="entry name" value="HTH_18"/>
    <property type="match status" value="1"/>
</dbReference>
<dbReference type="Gene3D" id="1.10.10.60">
    <property type="entry name" value="Homeodomain-like"/>
    <property type="match status" value="2"/>
</dbReference>
<dbReference type="PROSITE" id="PS00041">
    <property type="entry name" value="HTH_ARAC_FAMILY_1"/>
    <property type="match status" value="1"/>
</dbReference>
<organism evidence="5 6">
    <name type="scientific">Lusitaniella coriacea LEGE 07157</name>
    <dbReference type="NCBI Taxonomy" id="945747"/>
    <lineage>
        <taxon>Bacteria</taxon>
        <taxon>Bacillati</taxon>
        <taxon>Cyanobacteriota</taxon>
        <taxon>Cyanophyceae</taxon>
        <taxon>Spirulinales</taxon>
        <taxon>Lusitaniellaceae</taxon>
        <taxon>Lusitaniella</taxon>
    </lineage>
</organism>
<dbReference type="PANTHER" id="PTHR46796:SF6">
    <property type="entry name" value="ARAC SUBFAMILY"/>
    <property type="match status" value="1"/>
</dbReference>
<keyword evidence="6" id="KW-1185">Reference proteome</keyword>
<dbReference type="InterPro" id="IPR018060">
    <property type="entry name" value="HTH_AraC"/>
</dbReference>
<dbReference type="SUPFAM" id="SSF46689">
    <property type="entry name" value="Homeodomain-like"/>
    <property type="match status" value="2"/>
</dbReference>
<dbReference type="Proteomes" id="UP000654482">
    <property type="component" value="Unassembled WGS sequence"/>
</dbReference>
<dbReference type="GO" id="GO:0043565">
    <property type="term" value="F:sequence-specific DNA binding"/>
    <property type="evidence" value="ECO:0007669"/>
    <property type="project" value="InterPro"/>
</dbReference>
<accession>A0A8J7B7T6</accession>
<evidence type="ECO:0000313" key="6">
    <source>
        <dbReference type="Proteomes" id="UP000654482"/>
    </source>
</evidence>
<name>A0A8J7B7T6_9CYAN</name>
<proteinExistence type="predicted"/>
<keyword evidence="1" id="KW-0805">Transcription regulation</keyword>
<protein>
    <submittedName>
        <fullName evidence="5">Helix-turn-helix transcriptional regulator</fullName>
    </submittedName>
</protein>
<dbReference type="InterPro" id="IPR050204">
    <property type="entry name" value="AraC_XylS_family_regulators"/>
</dbReference>
<dbReference type="SMART" id="SM00342">
    <property type="entry name" value="HTH_ARAC"/>
    <property type="match status" value="1"/>
</dbReference>
<gene>
    <name evidence="5" type="ORF">IQ249_01900</name>
</gene>
<dbReference type="InterPro" id="IPR018062">
    <property type="entry name" value="HTH_AraC-typ_CS"/>
</dbReference>